<dbReference type="InterPro" id="IPR009003">
    <property type="entry name" value="Peptidase_S1_PA"/>
</dbReference>
<dbReference type="PANTHER" id="PTHR24260">
    <property type="match status" value="1"/>
</dbReference>
<dbReference type="InParanoid" id="Q7QHS0"/>
<keyword evidence="7" id="KW-0865">Zymogen</keyword>
<feature type="domain" description="Peptidase S1" evidence="11">
    <location>
        <begin position="385"/>
        <end position="630"/>
    </location>
</feature>
<dbReference type="PROSITE" id="PS50240">
    <property type="entry name" value="TRYPSIN_DOM"/>
    <property type="match status" value="2"/>
</dbReference>
<gene>
    <name evidence="12" type="ORF">AgaP_AGAP011325</name>
</gene>
<dbReference type="eggNOG" id="KOG3627">
    <property type="taxonomic scope" value="Eukaryota"/>
</dbReference>
<feature type="chain" id="PRO_5004290204" evidence="10">
    <location>
        <begin position="26"/>
        <end position="631"/>
    </location>
</feature>
<dbReference type="GO" id="GO:0004252">
    <property type="term" value="F:serine-type endopeptidase activity"/>
    <property type="evidence" value="ECO:0007669"/>
    <property type="project" value="InterPro"/>
</dbReference>
<proteinExistence type="inferred from homology"/>
<comment type="similarity">
    <text evidence="9">Belongs to the peptidase S1 family. CLIP subfamily.</text>
</comment>
<dbReference type="VEuPathDB" id="VectorBase:AGAP028071"/>
<reference evidence="12" key="5">
    <citation type="submission" date="2011-05" db="EMBL/GenBank/DDBJ databases">
        <authorList>
            <consortium name="VectorBase"/>
        </authorList>
    </citation>
    <scope>NUCLEOTIDE SEQUENCE</scope>
    <source>
        <strain evidence="12">PEST</strain>
    </source>
</reference>
<accession>Q7QHS0</accession>
<evidence type="ECO:0000256" key="4">
    <source>
        <dbReference type="ARBA" id="ARBA00022729"/>
    </source>
</evidence>
<evidence type="ECO:0000256" key="10">
    <source>
        <dbReference type="SAM" id="SignalP"/>
    </source>
</evidence>
<dbReference type="PROSITE" id="PS00134">
    <property type="entry name" value="TRYPSIN_HIS"/>
    <property type="match status" value="2"/>
</dbReference>
<organism evidence="12">
    <name type="scientific">Anopheles gambiae</name>
    <name type="common">African malaria mosquito</name>
    <dbReference type="NCBI Taxonomy" id="7165"/>
    <lineage>
        <taxon>Eukaryota</taxon>
        <taxon>Metazoa</taxon>
        <taxon>Ecdysozoa</taxon>
        <taxon>Arthropoda</taxon>
        <taxon>Hexapoda</taxon>
        <taxon>Insecta</taxon>
        <taxon>Pterygota</taxon>
        <taxon>Neoptera</taxon>
        <taxon>Endopterygota</taxon>
        <taxon>Diptera</taxon>
        <taxon>Nematocera</taxon>
        <taxon>Culicoidea</taxon>
        <taxon>Culicidae</taxon>
        <taxon>Anophelinae</taxon>
        <taxon>Anopheles</taxon>
    </lineage>
</organism>
<keyword evidence="5" id="KW-0378">Hydrolase</keyword>
<comment type="subcellular location">
    <subcellularLocation>
        <location evidence="1">Secreted</location>
    </subcellularLocation>
</comment>
<dbReference type="SUPFAM" id="SSF50494">
    <property type="entry name" value="Trypsin-like serine proteases"/>
    <property type="match status" value="2"/>
</dbReference>
<evidence type="ECO:0000256" key="1">
    <source>
        <dbReference type="ARBA" id="ARBA00004613"/>
    </source>
</evidence>
<dbReference type="Gene3D" id="2.40.10.10">
    <property type="entry name" value="Trypsin-like serine proteases"/>
    <property type="match status" value="3"/>
</dbReference>
<dbReference type="MEROPS" id="S01.B55"/>
<feature type="signal peptide" evidence="10">
    <location>
        <begin position="1"/>
        <end position="25"/>
    </location>
</feature>
<evidence type="ECO:0000259" key="11">
    <source>
        <dbReference type="PROSITE" id="PS50240"/>
    </source>
</evidence>
<dbReference type="GO" id="GO:0006508">
    <property type="term" value="P:proteolysis"/>
    <property type="evidence" value="ECO:0007669"/>
    <property type="project" value="UniProtKB-KW"/>
</dbReference>
<dbReference type="GO" id="GO:0005576">
    <property type="term" value="C:extracellular region"/>
    <property type="evidence" value="ECO:0007669"/>
    <property type="project" value="UniProtKB-SubCell"/>
</dbReference>
<dbReference type="InterPro" id="IPR018114">
    <property type="entry name" value="TRYPSIN_HIS"/>
</dbReference>
<keyword evidence="2" id="KW-0964">Secreted</keyword>
<dbReference type="SMART" id="SM00020">
    <property type="entry name" value="Tryp_SPc"/>
    <property type="match status" value="2"/>
</dbReference>
<comment type="caution">
    <text evidence="12">The sequence shown here is derived from an EMBL/GenBank/DDBJ whole genome shotgun (WGS) entry which is preliminary data.</text>
</comment>
<feature type="domain" description="Peptidase S1" evidence="11">
    <location>
        <begin position="44"/>
        <end position="291"/>
    </location>
</feature>
<sequence length="631" mass="70696">MCCSVKRYLLLFGFLCLVSRSVADAQEENHLTCGRRKVKSIYLIHNGVDAKAGHWPWHAAIFYRNKEHNEYECGGSILDHNTILTASHCVYTAGGVISATRVLVHVGQNHLEKASEYTQIHNVRDIIVHPGFSSNSIIHDIALIKLRTNITMTKYVQPVCLWTMDSKQDLIVGKNGTIVGFGLNEQDVVSQQLKQALVGVVDALTCIASDRTVFGTHLTTDMFCGKGQKGVSACNGDSGGGMFFEIGGKWYVRGLVSFTPLRGNTGLCDPLKYTAYTDVAMYLEWIKPHIDQRVLSYDSDVLDIDYEEKLRLFNFKTCGVKQFIVYPDGVSRWTIPWLGFVRVGIEDEPRCAVCCQQEADSNNHRKRNLTLLDLEKCGPYIEEKIANGIDAILFQYPWMALLQDTELAFVCGGTLINKRYVLTAAHCFREKLSKISVRLGEFDLKSDIDCDKRGERCALPPQDIAVERTIKHKDYSARHKVNDIALIRLASEASYNENVMPICLPVSPEMRTVKEIYYVSGWGLTENDTSSDVLQVGLLRQLPNDVCQQLLQRKDKYVTVNSDQMCAIGANRTDNCSGDSGGPLKTVAVNARFVQYGVVSYGLRTCGKETAPGVYTRVENYIDWILDNLEE</sequence>
<dbReference type="InterPro" id="IPR043504">
    <property type="entry name" value="Peptidase_S1_PA_chymotrypsin"/>
</dbReference>
<dbReference type="Pfam" id="PF00089">
    <property type="entry name" value="Trypsin"/>
    <property type="match status" value="2"/>
</dbReference>
<dbReference type="CDD" id="cd00190">
    <property type="entry name" value="Tryp_SPc"/>
    <property type="match status" value="2"/>
</dbReference>
<keyword evidence="8" id="KW-1015">Disulfide bond</keyword>
<evidence type="ECO:0000256" key="5">
    <source>
        <dbReference type="ARBA" id="ARBA00022801"/>
    </source>
</evidence>
<reference evidence="12" key="1">
    <citation type="journal article" date="2002" name="Science">
        <title>The genome sequence of the malaria mosquito Anopheles gambiae.</title>
        <authorList>
            <person name="Holt R.A."/>
            <person name="Subramanian G.M."/>
            <person name="Halpern A."/>
            <person name="Sutton G.G."/>
            <person name="Charlab R."/>
            <person name="Nusskern D.R."/>
            <person name="Wincker P."/>
            <person name="Clark A.G."/>
            <person name="Ribeiro J.M."/>
            <person name="Wides R."/>
            <person name="Salzberg S.L."/>
            <person name="Loftus B."/>
            <person name="Yandell M."/>
            <person name="Majoros W.H."/>
            <person name="Rusch D.B."/>
            <person name="Lai Z."/>
            <person name="Kraft C.L."/>
            <person name="Abril J.F."/>
            <person name="Anthouard V."/>
            <person name="Arensburger P."/>
            <person name="Atkinson P.W."/>
            <person name="Baden H."/>
            <person name="de Berardinis V."/>
            <person name="Baldwin D."/>
            <person name="Benes V."/>
            <person name="Biedler J."/>
            <person name="Blass C."/>
            <person name="Bolanos R."/>
            <person name="Boscus D."/>
            <person name="Barnstead M."/>
            <person name="Cai S."/>
            <person name="Center A."/>
            <person name="Chaturverdi K."/>
            <person name="Christophides G.K."/>
            <person name="Chrystal M.A."/>
            <person name="Clamp M."/>
            <person name="Cravchik A."/>
            <person name="Curwen V."/>
            <person name="Dana A."/>
            <person name="Delcher A."/>
            <person name="Dew I."/>
            <person name="Evans C.A."/>
            <person name="Flanigan M."/>
            <person name="Grundschober-Freimoser A."/>
            <person name="Friedli L."/>
            <person name="Gu Z."/>
            <person name="Guan P."/>
            <person name="Guigo R."/>
            <person name="Hillenmeyer M.E."/>
            <person name="Hladun S.L."/>
            <person name="Hogan J.R."/>
            <person name="Hong Y.S."/>
            <person name="Hoover J."/>
            <person name="Jaillon O."/>
            <person name="Ke Z."/>
            <person name="Kodira C."/>
            <person name="Kokoza E."/>
            <person name="Koutsos A."/>
            <person name="Letunic I."/>
            <person name="Levitsky A."/>
            <person name="Liang Y."/>
            <person name="Lin J.J."/>
            <person name="Lobo N.F."/>
            <person name="Lopez J.R."/>
            <person name="Malek J.A."/>
            <person name="McIntosh T.C."/>
            <person name="Meister S."/>
            <person name="Miller J."/>
            <person name="Mobarry C."/>
            <person name="Mongin E."/>
            <person name="Murphy S.D."/>
            <person name="O'Brochta D.A."/>
            <person name="Pfannkoch C."/>
            <person name="Qi R."/>
            <person name="Regier M.A."/>
            <person name="Remington K."/>
            <person name="Shao H."/>
            <person name="Sharakhova M.V."/>
            <person name="Sitter C.D."/>
            <person name="Shetty J."/>
            <person name="Smith T.J."/>
            <person name="Strong R."/>
            <person name="Sun J."/>
            <person name="Thomasova D."/>
            <person name="Ton L.Q."/>
            <person name="Topalis P."/>
            <person name="Tu Z."/>
            <person name="Unger M.F."/>
            <person name="Walenz B."/>
            <person name="Wang A."/>
            <person name="Wang J."/>
            <person name="Wang M."/>
            <person name="Wang X."/>
            <person name="Woodford K.J."/>
            <person name="Wortman J.R."/>
            <person name="Wu M."/>
            <person name="Yao A."/>
            <person name="Zdobnov E.M."/>
            <person name="Zhang H."/>
            <person name="Zhao Q."/>
            <person name="Zhao S."/>
            <person name="Zhu S.C."/>
            <person name="Zhimulev I."/>
            <person name="Coluzzi M."/>
            <person name="della Torre A."/>
            <person name="Roth C.W."/>
            <person name="Louis C."/>
            <person name="Kalush F."/>
            <person name="Mural R.J."/>
            <person name="Myers E.W."/>
            <person name="Adams M.D."/>
            <person name="Smith H.O."/>
            <person name="Broder S."/>
            <person name="Gardner M.J."/>
            <person name="Fraser C.M."/>
            <person name="Birney E."/>
            <person name="Bork P."/>
            <person name="Brey P.T."/>
            <person name="Venter J.C."/>
            <person name="Weissenbach J."/>
            <person name="Kafatos F.C."/>
            <person name="Collins F.H."/>
            <person name="Hoffman S.L."/>
        </authorList>
    </citation>
    <scope>NUCLEOTIDE SEQUENCE [LARGE SCALE GENOMIC DNA]</scope>
    <source>
        <strain evidence="12">PEST</strain>
    </source>
</reference>
<keyword evidence="6" id="KW-0720">Serine protease</keyword>
<dbReference type="VEuPathDB" id="VectorBase:AGAMI1_015064"/>
<evidence type="ECO:0000256" key="8">
    <source>
        <dbReference type="ARBA" id="ARBA00023157"/>
    </source>
</evidence>
<dbReference type="InterPro" id="IPR001314">
    <property type="entry name" value="Peptidase_S1A"/>
</dbReference>
<reference evidence="12" key="3">
    <citation type="journal article" date="2004" name="Trends Parasitol.">
        <title>The Anopheles gambiae genome: an update.</title>
        <authorList>
            <person name="Mongin E."/>
            <person name="Louis C."/>
            <person name="Holt R.A."/>
            <person name="Birney E."/>
            <person name="Collins F.H."/>
        </authorList>
    </citation>
    <scope>NUCLEOTIDE SEQUENCE</scope>
    <source>
        <strain evidence="12">PEST</strain>
    </source>
</reference>
<dbReference type="PRINTS" id="PR00722">
    <property type="entry name" value="CHYMOTRYPSIN"/>
</dbReference>
<dbReference type="PANTHER" id="PTHR24260:SF136">
    <property type="entry name" value="GH08193P-RELATED"/>
    <property type="match status" value="1"/>
</dbReference>
<reference evidence="12" key="2">
    <citation type="submission" date="2002-03" db="EMBL/GenBank/DDBJ databases">
        <authorList>
            <consortium name="The Anopheles Genome Sequencing Consortium"/>
        </authorList>
    </citation>
    <scope>NUCLEOTIDE SEQUENCE</scope>
    <source>
        <strain evidence="12">PEST</strain>
    </source>
</reference>
<evidence type="ECO:0000256" key="3">
    <source>
        <dbReference type="ARBA" id="ARBA00022670"/>
    </source>
</evidence>
<evidence type="ECO:0000256" key="7">
    <source>
        <dbReference type="ARBA" id="ARBA00023145"/>
    </source>
</evidence>
<evidence type="ECO:0000256" key="2">
    <source>
        <dbReference type="ARBA" id="ARBA00022525"/>
    </source>
</evidence>
<dbReference type="PaxDb" id="7165-AGAP011325-PA"/>
<dbReference type="PhylomeDB" id="Q7QHS0"/>
<evidence type="ECO:0000313" key="12">
    <source>
        <dbReference type="EMBL" id="EAA05196.4"/>
    </source>
</evidence>
<reference evidence="12" key="4">
    <citation type="journal article" date="2007" name="Genome Biol.">
        <title>Update of the Anopheles gambiae PEST genome assembly.</title>
        <authorList>
            <person name="Sharakhova M.V."/>
            <person name="Hammond M.P."/>
            <person name="Lobo N.F."/>
            <person name="Krzywinski J."/>
            <person name="Unger M.F."/>
            <person name="Hillenmeyer M.E."/>
            <person name="Bruggner R.V."/>
            <person name="Birney E."/>
            <person name="Collins F.H."/>
        </authorList>
    </citation>
    <scope>NUCLEOTIDE SEQUENCE</scope>
    <source>
        <strain evidence="12">PEST</strain>
    </source>
</reference>
<dbReference type="AlphaFoldDB" id="Q7QHS0"/>
<dbReference type="InterPro" id="IPR001254">
    <property type="entry name" value="Trypsin_dom"/>
</dbReference>
<dbReference type="InterPro" id="IPR051333">
    <property type="entry name" value="CLIP_Serine_Protease"/>
</dbReference>
<keyword evidence="4 10" id="KW-0732">Signal</keyword>
<evidence type="ECO:0000256" key="6">
    <source>
        <dbReference type="ARBA" id="ARBA00022825"/>
    </source>
</evidence>
<protein>
    <submittedName>
        <fullName evidence="12">AGAP011325-PA</fullName>
    </submittedName>
</protein>
<dbReference type="VEuPathDB" id="VectorBase:AGAMI1_012798"/>
<dbReference type="VEuPathDB" id="VectorBase:AGAP004855"/>
<keyword evidence="3" id="KW-0645">Protease</keyword>
<name>Q7QHS0_ANOGA</name>
<dbReference type="EMBL" id="AAAB01008816">
    <property type="protein sequence ID" value="EAA05196.4"/>
    <property type="molecule type" value="Genomic_DNA"/>
</dbReference>
<evidence type="ECO:0000256" key="9">
    <source>
        <dbReference type="ARBA" id="ARBA00024195"/>
    </source>
</evidence>
<dbReference type="FunFam" id="2.40.10.10:FF:000146">
    <property type="entry name" value="Serine protease 53"/>
    <property type="match status" value="2"/>
</dbReference>